<name>A0A1B8U0Z0_9FLAO</name>
<comment type="caution">
    <text evidence="1">The sequence shown here is derived from an EMBL/GenBank/DDBJ whole genome shotgun (WGS) entry which is preliminary data.</text>
</comment>
<gene>
    <name evidence="1" type="ORF">LPB3_04045</name>
</gene>
<dbReference type="AlphaFoldDB" id="A0A1B8U0Z0"/>
<organism evidence="1 2">
    <name type="scientific">Polaribacter vadi</name>
    <dbReference type="NCBI Taxonomy" id="1774273"/>
    <lineage>
        <taxon>Bacteria</taxon>
        <taxon>Pseudomonadati</taxon>
        <taxon>Bacteroidota</taxon>
        <taxon>Flavobacteriia</taxon>
        <taxon>Flavobacteriales</taxon>
        <taxon>Flavobacteriaceae</taxon>
    </lineage>
</organism>
<evidence type="ECO:0000313" key="2">
    <source>
        <dbReference type="Proteomes" id="UP000092584"/>
    </source>
</evidence>
<dbReference type="OrthoDB" id="732094at2"/>
<reference evidence="2" key="1">
    <citation type="submission" date="2016-02" db="EMBL/GenBank/DDBJ databases">
        <authorList>
            <person name="Shin S.-K."/>
            <person name="Yi H."/>
            <person name="Kim E."/>
        </authorList>
    </citation>
    <scope>NUCLEOTIDE SEQUENCE [LARGE SCALE GENOMIC DNA]</scope>
    <source>
        <strain evidence="2">LPB0003</strain>
    </source>
</reference>
<dbReference type="Proteomes" id="UP000092584">
    <property type="component" value="Unassembled WGS sequence"/>
</dbReference>
<sequence>MIHLNEILRTLNKDKQQDFINYLDKKNKRKDAKNIQLVKLLLIDNFSSQEISEKIYGKQNKVALHALRKRLFQSLIDFTANTSIKEENSLDIRLIKYIIAARNFLQKQQIEVGYQILEKARIVATEHQLFSILNEIYHTKIQYAHQYETLNLEEIIHNFKENQQQLIQEDNLNIAYAKIRKSLNDYQQKKTTIDIKKLIESTLKEQNNLDISLLSFKSLYQLLQITTISSSQKFDYYNITNFAVDTYKIVKNHTAKNKQTYYHIEILYLISNIFFRNKKFNQSLKYLELMNFYMQENKQKYLKEFSSKHDLLLALNYNYTEKQEEAIQLLENSIDKKNINIIHQLDIYLSLIVCYYQNKSLTKAQNLLSKLYHTDKWYLEKAGLVWTIKKNLIDILLQIDCGNINLVESRLKSFKKNYFKHLKEINQENVIAYLKLVEIYYKNPETASSKEFYNKVETSFNFIDKEKEDIFMMSFFAWLKAKMTKQDVYLVTLKLINS</sequence>
<evidence type="ECO:0000313" key="1">
    <source>
        <dbReference type="EMBL" id="OBY65540.1"/>
    </source>
</evidence>
<protein>
    <submittedName>
        <fullName evidence="1">Uncharacterized protein</fullName>
    </submittedName>
</protein>
<keyword evidence="2" id="KW-1185">Reference proteome</keyword>
<accession>A0A1B8U0Z0</accession>
<dbReference type="EMBL" id="LSFM01000018">
    <property type="protein sequence ID" value="OBY65540.1"/>
    <property type="molecule type" value="Genomic_DNA"/>
</dbReference>
<dbReference type="KEGG" id="pob:LPB03_01065"/>
<proteinExistence type="predicted"/>
<dbReference type="RefSeq" id="WP_065318317.1">
    <property type="nucleotide sequence ID" value="NZ_CP017477.1"/>
</dbReference>
<dbReference type="STRING" id="1774273.LPB03_01065"/>